<feature type="compositionally biased region" description="Basic and acidic residues" evidence="1">
    <location>
        <begin position="151"/>
        <end position="169"/>
    </location>
</feature>
<dbReference type="VEuPathDB" id="FungiDB:PTTG_30051"/>
<feature type="region of interest" description="Disordered" evidence="1">
    <location>
        <begin position="1"/>
        <end position="184"/>
    </location>
</feature>
<evidence type="ECO:0000313" key="4">
    <source>
        <dbReference type="Proteomes" id="UP000005240"/>
    </source>
</evidence>
<dbReference type="Proteomes" id="UP000005240">
    <property type="component" value="Unassembled WGS sequence"/>
</dbReference>
<reference evidence="3 4" key="3">
    <citation type="journal article" date="2017" name="G3 (Bethesda)">
        <title>Comparative analysis highlights variable genome content of wheat rusts and divergence of the mating loci.</title>
        <authorList>
            <person name="Cuomo C.A."/>
            <person name="Bakkeren G."/>
            <person name="Khalil H.B."/>
            <person name="Panwar V."/>
            <person name="Joly D."/>
            <person name="Linning R."/>
            <person name="Sakthikumar S."/>
            <person name="Song X."/>
            <person name="Adiconis X."/>
            <person name="Fan L."/>
            <person name="Goldberg J.M."/>
            <person name="Levin J.Z."/>
            <person name="Young S."/>
            <person name="Zeng Q."/>
            <person name="Anikster Y."/>
            <person name="Bruce M."/>
            <person name="Wang M."/>
            <person name="Yin C."/>
            <person name="McCallum B."/>
            <person name="Szabo L.J."/>
            <person name="Hulbert S."/>
            <person name="Chen X."/>
            <person name="Fellers J.P."/>
        </authorList>
    </citation>
    <scope>NUCLEOTIDE SEQUENCE</scope>
    <source>
        <strain evidence="4">Isolate 1-1 / race 1 (BBBD)</strain>
        <strain evidence="3">isolate 1-1 / race 1 (BBBD)</strain>
    </source>
</reference>
<feature type="compositionally biased region" description="Basic and acidic residues" evidence="1">
    <location>
        <begin position="119"/>
        <end position="131"/>
    </location>
</feature>
<feature type="compositionally biased region" description="Polar residues" evidence="1">
    <location>
        <begin position="109"/>
        <end position="118"/>
    </location>
</feature>
<dbReference type="EnsemblFungi" id="PTTG_30051-t43_1">
    <property type="protein sequence ID" value="PTTG_30051-t43_1-p1"/>
    <property type="gene ID" value="PTTG_30051"/>
</dbReference>
<organism evidence="2">
    <name type="scientific">Puccinia triticina (isolate 1-1 / race 1 (BBBD))</name>
    <name type="common">Brown leaf rust fungus</name>
    <dbReference type="NCBI Taxonomy" id="630390"/>
    <lineage>
        <taxon>Eukaryota</taxon>
        <taxon>Fungi</taxon>
        <taxon>Dikarya</taxon>
        <taxon>Basidiomycota</taxon>
        <taxon>Pucciniomycotina</taxon>
        <taxon>Pucciniomycetes</taxon>
        <taxon>Pucciniales</taxon>
        <taxon>Pucciniaceae</taxon>
        <taxon>Puccinia</taxon>
    </lineage>
</organism>
<evidence type="ECO:0000313" key="2">
    <source>
        <dbReference type="EMBL" id="OAV86158.1"/>
    </source>
</evidence>
<dbReference type="EMBL" id="ADAS02001557">
    <property type="protein sequence ID" value="OAV86158.1"/>
    <property type="molecule type" value="Genomic_DNA"/>
</dbReference>
<reference evidence="2" key="1">
    <citation type="submission" date="2009-11" db="EMBL/GenBank/DDBJ databases">
        <authorList>
            <consortium name="The Broad Institute Genome Sequencing Platform"/>
            <person name="Ward D."/>
            <person name="Feldgarden M."/>
            <person name="Earl A."/>
            <person name="Young S.K."/>
            <person name="Zeng Q."/>
            <person name="Koehrsen M."/>
            <person name="Alvarado L."/>
            <person name="Berlin A."/>
            <person name="Bochicchio J."/>
            <person name="Borenstein D."/>
            <person name="Chapman S.B."/>
            <person name="Chen Z."/>
            <person name="Engels R."/>
            <person name="Freedman E."/>
            <person name="Gellesch M."/>
            <person name="Goldberg J."/>
            <person name="Griggs A."/>
            <person name="Gujja S."/>
            <person name="Heilman E."/>
            <person name="Heiman D."/>
            <person name="Hepburn T."/>
            <person name="Howarth C."/>
            <person name="Jen D."/>
            <person name="Larson L."/>
            <person name="Lewis B."/>
            <person name="Mehta T."/>
            <person name="Park D."/>
            <person name="Pearson M."/>
            <person name="Roberts A."/>
            <person name="Saif S."/>
            <person name="Shea T."/>
            <person name="Shenoy N."/>
            <person name="Sisk P."/>
            <person name="Stolte C."/>
            <person name="Sykes S."/>
            <person name="Thomson T."/>
            <person name="Walk T."/>
            <person name="White J."/>
            <person name="Yandava C."/>
            <person name="Izard J."/>
            <person name="Baranova O.V."/>
            <person name="Blanton J.M."/>
            <person name="Tanner A.C."/>
            <person name="Dewhirst F.E."/>
            <person name="Haas B."/>
            <person name="Nusbaum C."/>
            <person name="Birren B."/>
        </authorList>
    </citation>
    <scope>NUCLEOTIDE SEQUENCE [LARGE SCALE GENOMIC DNA]</scope>
    <source>
        <strain evidence="2">1-1 BBBD Race 1</strain>
    </source>
</reference>
<dbReference type="AlphaFoldDB" id="A0A180G0R0"/>
<feature type="non-terminal residue" evidence="2">
    <location>
        <position position="184"/>
    </location>
</feature>
<name>A0A180G0R0_PUCT1</name>
<sequence length="184" mass="20029">MVDTRSGKDHSANPPPTKRGRGRQGRGGRTRGSDRGTPSSPQQSAGGRDINIQSDESRLLERQELRRNGSPQVIPRASHLVVQGRPEISPVEGDPSESLGRLEPLHGTQAHQSAQEQQTADKGKQRARSEETLQDPENRPIQTSGVGIEAETLRAKAKEEREQVERDLPHGPSAHGGQGRDRGI</sequence>
<proteinExistence type="predicted"/>
<feature type="compositionally biased region" description="Basic and acidic residues" evidence="1">
    <location>
        <begin position="55"/>
        <end position="67"/>
    </location>
</feature>
<evidence type="ECO:0000256" key="1">
    <source>
        <dbReference type="SAM" id="MobiDB-lite"/>
    </source>
</evidence>
<evidence type="ECO:0000313" key="3">
    <source>
        <dbReference type="EnsemblFungi" id="PTTG_30051-t43_1-p1"/>
    </source>
</evidence>
<reference evidence="2" key="2">
    <citation type="submission" date="2016-05" db="EMBL/GenBank/DDBJ databases">
        <title>Comparative analysis highlights variable genome content of wheat rusts and divergence of the mating loci.</title>
        <authorList>
            <person name="Cuomo C.A."/>
            <person name="Bakkeren G."/>
            <person name="Szabo L."/>
            <person name="Khalil H."/>
            <person name="Joly D."/>
            <person name="Goldberg J."/>
            <person name="Young S."/>
            <person name="Zeng Q."/>
            <person name="Fellers J."/>
        </authorList>
    </citation>
    <scope>NUCLEOTIDE SEQUENCE [LARGE SCALE GENOMIC DNA]</scope>
    <source>
        <strain evidence="2">1-1 BBBD Race 1</strain>
    </source>
</reference>
<reference evidence="3" key="4">
    <citation type="submission" date="2025-05" db="UniProtKB">
        <authorList>
            <consortium name="EnsemblFungi"/>
        </authorList>
    </citation>
    <scope>IDENTIFICATION</scope>
    <source>
        <strain evidence="3">isolate 1-1 / race 1 (BBBD)</strain>
    </source>
</reference>
<gene>
    <name evidence="2" type="ORF">PTTG_30051</name>
</gene>
<keyword evidence="4" id="KW-1185">Reference proteome</keyword>
<protein>
    <submittedName>
        <fullName evidence="2 3">Uncharacterized protein</fullName>
    </submittedName>
</protein>
<feature type="compositionally biased region" description="Basic residues" evidence="1">
    <location>
        <begin position="18"/>
        <end position="29"/>
    </location>
</feature>
<feature type="compositionally biased region" description="Basic and acidic residues" evidence="1">
    <location>
        <begin position="1"/>
        <end position="11"/>
    </location>
</feature>
<accession>A0A180G0R0</accession>